<evidence type="ECO:0000313" key="1">
    <source>
        <dbReference type="EMBL" id="TDC11831.1"/>
    </source>
</evidence>
<keyword evidence="2" id="KW-1185">Reference proteome</keyword>
<comment type="caution">
    <text evidence="1">The sequence shown here is derived from an EMBL/GenBank/DDBJ whole genome shotgun (WGS) entry which is preliminary data.</text>
</comment>
<sequence>MTGPSGSGAGAITNVLRGAVDIHCHSGPSPFPRRFDHADAAADGERLEMRAILVKSHHHSTVMDLLAMGDRLTKSSTKVFGGIALNSQVGGINPYAVAMSLRMGGKAVWFPTLSSGRHIDCHPEGGGFPTATVEVPTARVEVLGDDGELVPEALEVLDLIAESGAMLSGGHLPPETIAQLFEEGGRRGITRKVINHPNFVIGAEPEQCLDLVRGGAYVEHEVGMYDPEGYRKWDPRDLLTWIETIGPEHTVLASDLGQANRPLPVDAFIRVGSALLDLGLSESALRQITCVNPAYLLGLDD</sequence>
<dbReference type="Proteomes" id="UP000295431">
    <property type="component" value="Unassembled WGS sequence"/>
</dbReference>
<accession>A0A4R4NQH7</accession>
<dbReference type="Pfam" id="PF19799">
    <property type="entry name" value="DUF6282"/>
    <property type="match status" value="1"/>
</dbReference>
<dbReference type="InterPro" id="IPR046249">
    <property type="entry name" value="DUF6282"/>
</dbReference>
<evidence type="ECO:0008006" key="3">
    <source>
        <dbReference type="Google" id="ProtNLM"/>
    </source>
</evidence>
<dbReference type="RefSeq" id="WP_131942872.1">
    <property type="nucleotide sequence ID" value="NZ_BAAAMX010000030.1"/>
</dbReference>
<evidence type="ECO:0000313" key="2">
    <source>
        <dbReference type="Proteomes" id="UP000295431"/>
    </source>
</evidence>
<dbReference type="SUPFAM" id="SSF51556">
    <property type="entry name" value="Metallo-dependent hydrolases"/>
    <property type="match status" value="1"/>
</dbReference>
<reference evidence="1 2" key="1">
    <citation type="submission" date="2019-03" db="EMBL/GenBank/DDBJ databases">
        <title>Draft genome sequences of novel Actinobacteria.</title>
        <authorList>
            <person name="Sahin N."/>
            <person name="Ay H."/>
            <person name="Saygin H."/>
        </authorList>
    </citation>
    <scope>NUCLEOTIDE SEQUENCE [LARGE SCALE GENOMIC DNA]</scope>
    <source>
        <strain evidence="1 2">DSM 45347</strain>
    </source>
</reference>
<dbReference type="OrthoDB" id="9789440at2"/>
<organism evidence="1 2">
    <name type="scientific">Actinomadura bangladeshensis</name>
    <dbReference type="NCBI Taxonomy" id="453573"/>
    <lineage>
        <taxon>Bacteria</taxon>
        <taxon>Bacillati</taxon>
        <taxon>Actinomycetota</taxon>
        <taxon>Actinomycetes</taxon>
        <taxon>Streptosporangiales</taxon>
        <taxon>Thermomonosporaceae</taxon>
        <taxon>Actinomadura</taxon>
    </lineage>
</organism>
<protein>
    <recommendedName>
        <fullName evidence="3">Amidohydrolase family protein</fullName>
    </recommendedName>
</protein>
<proteinExistence type="predicted"/>
<dbReference type="AlphaFoldDB" id="A0A4R4NQH7"/>
<name>A0A4R4NQH7_9ACTN</name>
<dbReference type="InterPro" id="IPR032466">
    <property type="entry name" value="Metal_Hydrolase"/>
</dbReference>
<dbReference type="EMBL" id="SMJW01000159">
    <property type="protein sequence ID" value="TDC11831.1"/>
    <property type="molecule type" value="Genomic_DNA"/>
</dbReference>
<gene>
    <name evidence="1" type="ORF">E1284_26595</name>
</gene>